<feature type="region of interest" description="Disordered" evidence="1">
    <location>
        <begin position="215"/>
        <end position="255"/>
    </location>
</feature>
<feature type="region of interest" description="Disordered" evidence="1">
    <location>
        <begin position="367"/>
        <end position="389"/>
    </location>
</feature>
<dbReference type="EMBL" id="AC079357">
    <property type="protein sequence ID" value="AAU44226.1"/>
    <property type="molecule type" value="Genomic_DNA"/>
</dbReference>
<feature type="region of interest" description="Disordered" evidence="1">
    <location>
        <begin position="19"/>
        <end position="55"/>
    </location>
</feature>
<dbReference type="InterPro" id="IPR050466">
    <property type="entry name" value="Carboxylest/Gibb_receptor"/>
</dbReference>
<organism evidence="4 5">
    <name type="scientific">Oryza sativa subsp. japonica</name>
    <name type="common">Rice</name>
    <dbReference type="NCBI Taxonomy" id="39947"/>
    <lineage>
        <taxon>Eukaryota</taxon>
        <taxon>Viridiplantae</taxon>
        <taxon>Streptophyta</taxon>
        <taxon>Embryophyta</taxon>
        <taxon>Tracheophyta</taxon>
        <taxon>Spermatophyta</taxon>
        <taxon>Magnoliopsida</taxon>
        <taxon>Liliopsida</taxon>
        <taxon>Poales</taxon>
        <taxon>Poaceae</taxon>
        <taxon>BOP clade</taxon>
        <taxon>Oryzoideae</taxon>
        <taxon>Oryzeae</taxon>
        <taxon>Oryzinae</taxon>
        <taxon>Oryza</taxon>
        <taxon>Oryza sativa</taxon>
    </lineage>
</organism>
<dbReference type="AlphaFoldDB" id="Q65XT6"/>
<reference evidence="5" key="1">
    <citation type="journal article" date="2005" name="Nature">
        <title>The map-based sequence of the rice genome.</title>
        <authorList>
            <consortium name="International rice genome sequencing project (IRGSP)"/>
            <person name="Matsumoto T."/>
            <person name="Wu J."/>
            <person name="Kanamori H."/>
            <person name="Katayose Y."/>
            <person name="Fujisawa M."/>
            <person name="Namiki N."/>
            <person name="Mizuno H."/>
            <person name="Yamamoto K."/>
            <person name="Antonio B.A."/>
            <person name="Baba T."/>
            <person name="Sakata K."/>
            <person name="Nagamura Y."/>
            <person name="Aoki H."/>
            <person name="Arikawa K."/>
            <person name="Arita K."/>
            <person name="Bito T."/>
            <person name="Chiden Y."/>
            <person name="Fujitsuka N."/>
            <person name="Fukunaka R."/>
            <person name="Hamada M."/>
            <person name="Harada C."/>
            <person name="Hayashi A."/>
            <person name="Hijishita S."/>
            <person name="Honda M."/>
            <person name="Hosokawa S."/>
            <person name="Ichikawa Y."/>
            <person name="Idonuma A."/>
            <person name="Iijima M."/>
            <person name="Ikeda M."/>
            <person name="Ikeno M."/>
            <person name="Ito K."/>
            <person name="Ito S."/>
            <person name="Ito T."/>
            <person name="Ito Y."/>
            <person name="Ito Y."/>
            <person name="Iwabuchi A."/>
            <person name="Kamiya K."/>
            <person name="Karasawa W."/>
            <person name="Kurita K."/>
            <person name="Katagiri S."/>
            <person name="Kikuta A."/>
            <person name="Kobayashi H."/>
            <person name="Kobayashi N."/>
            <person name="Machita K."/>
            <person name="Maehara T."/>
            <person name="Masukawa M."/>
            <person name="Mizubayashi T."/>
            <person name="Mukai Y."/>
            <person name="Nagasaki H."/>
            <person name="Nagata Y."/>
            <person name="Naito S."/>
            <person name="Nakashima M."/>
            <person name="Nakama Y."/>
            <person name="Nakamichi Y."/>
            <person name="Nakamura M."/>
            <person name="Meguro A."/>
            <person name="Negishi M."/>
            <person name="Ohta I."/>
            <person name="Ohta T."/>
            <person name="Okamoto M."/>
            <person name="Ono N."/>
            <person name="Saji S."/>
            <person name="Sakaguchi M."/>
            <person name="Sakai K."/>
            <person name="Shibata M."/>
            <person name="Shimokawa T."/>
            <person name="Song J."/>
            <person name="Takazaki Y."/>
            <person name="Terasawa K."/>
            <person name="Tsugane M."/>
            <person name="Tsuji K."/>
            <person name="Ueda S."/>
            <person name="Waki K."/>
            <person name="Yamagata H."/>
            <person name="Yamamoto M."/>
            <person name="Yamamoto S."/>
            <person name="Yamane H."/>
            <person name="Yoshiki S."/>
            <person name="Yoshihara R."/>
            <person name="Yukawa K."/>
            <person name="Zhong H."/>
            <person name="Yano M."/>
            <person name="Yuan Q."/>
            <person name="Ouyang S."/>
            <person name="Liu J."/>
            <person name="Jones K.M."/>
            <person name="Gansberger K."/>
            <person name="Moffat K."/>
            <person name="Hill J."/>
            <person name="Bera J."/>
            <person name="Fadrosh D."/>
            <person name="Jin S."/>
            <person name="Johri S."/>
            <person name="Kim M."/>
            <person name="Overton L."/>
            <person name="Reardon M."/>
            <person name="Tsitrin T."/>
            <person name="Vuong H."/>
            <person name="Weaver B."/>
            <person name="Ciecko A."/>
            <person name="Tallon L."/>
            <person name="Jackson J."/>
            <person name="Pai G."/>
            <person name="Aken S.V."/>
            <person name="Utterback T."/>
            <person name="Reidmuller S."/>
            <person name="Feldblyum T."/>
            <person name="Hsiao J."/>
            <person name="Zismann V."/>
            <person name="Iobst S."/>
            <person name="de Vazeille A.R."/>
            <person name="Buell C.R."/>
            <person name="Ying K."/>
            <person name="Li Y."/>
            <person name="Lu T."/>
            <person name="Huang Y."/>
            <person name="Zhao Q."/>
            <person name="Feng Q."/>
            <person name="Zhang L."/>
            <person name="Zhu J."/>
            <person name="Weng Q."/>
            <person name="Mu J."/>
            <person name="Lu Y."/>
            <person name="Fan D."/>
            <person name="Liu Y."/>
            <person name="Guan J."/>
            <person name="Zhang Y."/>
            <person name="Yu S."/>
            <person name="Liu X."/>
            <person name="Zhang Y."/>
            <person name="Hong G."/>
            <person name="Han B."/>
            <person name="Choisne N."/>
            <person name="Demange N."/>
            <person name="Orjeda G."/>
            <person name="Samain S."/>
            <person name="Cattolico L."/>
            <person name="Pelletier E."/>
            <person name="Couloux A."/>
            <person name="Segurens B."/>
            <person name="Wincker P."/>
            <person name="D'Hont A."/>
            <person name="Scarpelli C."/>
            <person name="Weissenbach J."/>
            <person name="Salanoubat M."/>
            <person name="Quetier F."/>
            <person name="Yu Y."/>
            <person name="Kim H.R."/>
            <person name="Rambo T."/>
            <person name="Currie J."/>
            <person name="Collura K."/>
            <person name="Luo M."/>
            <person name="Yang T."/>
            <person name="Ammiraju J.S.S."/>
            <person name="Engler F."/>
            <person name="Soderlund C."/>
            <person name="Wing R.A."/>
            <person name="Palmer L.E."/>
            <person name="de la Bastide M."/>
            <person name="Spiegel L."/>
            <person name="Nascimento L."/>
            <person name="Zutavern T."/>
            <person name="O'Shaughnessy A."/>
            <person name="Dike S."/>
            <person name="Dedhia N."/>
            <person name="Preston R."/>
            <person name="Balija V."/>
            <person name="McCombie W.R."/>
            <person name="Chow T."/>
            <person name="Chen H."/>
            <person name="Chung M."/>
            <person name="Chen C."/>
            <person name="Shaw J."/>
            <person name="Wu H."/>
            <person name="Hsiao K."/>
            <person name="Chao Y."/>
            <person name="Chu M."/>
            <person name="Cheng C."/>
            <person name="Hour A."/>
            <person name="Lee P."/>
            <person name="Lin S."/>
            <person name="Lin Y."/>
            <person name="Liou J."/>
            <person name="Liu S."/>
            <person name="Hsing Y."/>
            <person name="Raghuvanshi S."/>
            <person name="Mohanty A."/>
            <person name="Bharti A.K."/>
            <person name="Gaur A."/>
            <person name="Gupta V."/>
            <person name="Kumar D."/>
            <person name="Ravi V."/>
            <person name="Vij S."/>
            <person name="Kapur A."/>
            <person name="Khurana P."/>
            <person name="Khurana P."/>
            <person name="Khurana J.P."/>
            <person name="Tyagi A.K."/>
            <person name="Gaikwad K."/>
            <person name="Singh A."/>
            <person name="Dalal V."/>
            <person name="Srivastava S."/>
            <person name="Dixit A."/>
            <person name="Pal A.K."/>
            <person name="Ghazi I.A."/>
            <person name="Yadav M."/>
            <person name="Pandit A."/>
            <person name="Bhargava A."/>
            <person name="Sureshbabu K."/>
            <person name="Batra K."/>
            <person name="Sharma T.R."/>
            <person name="Mohapatra T."/>
            <person name="Singh N.K."/>
            <person name="Messing J."/>
            <person name="Nelson A.B."/>
            <person name="Fuks G."/>
            <person name="Kavchok S."/>
            <person name="Keizer G."/>
            <person name="Linton E."/>
            <person name="Llaca V."/>
            <person name="Song R."/>
            <person name="Tanyolac B."/>
            <person name="Young S."/>
            <person name="Ho-Il K."/>
            <person name="Hahn J.H."/>
            <person name="Sangsakoo G."/>
            <person name="Vanavichit A."/>
            <person name="de Mattos Luiz.A.T."/>
            <person name="Zimmer P.D."/>
            <person name="Malone G."/>
            <person name="Dellagostin O."/>
            <person name="de Oliveira A.C."/>
            <person name="Bevan M."/>
            <person name="Bancroft I."/>
            <person name="Minx P."/>
            <person name="Cordum H."/>
            <person name="Wilson R."/>
            <person name="Cheng Z."/>
            <person name="Jin W."/>
            <person name="Jiang J."/>
            <person name="Leong S.A."/>
            <person name="Iwama H."/>
            <person name="Gojobori T."/>
            <person name="Itoh T."/>
            <person name="Niimura Y."/>
            <person name="Fujii Y."/>
            <person name="Habara T."/>
            <person name="Sakai H."/>
            <person name="Sato Y."/>
            <person name="Wilson G."/>
            <person name="Kumar K."/>
            <person name="McCouch S."/>
            <person name="Juretic N."/>
            <person name="Hoen D."/>
            <person name="Wright S."/>
            <person name="Bruskiewich R."/>
            <person name="Bureau T."/>
            <person name="Miyao A."/>
            <person name="Hirochika H."/>
            <person name="Nishikawa T."/>
            <person name="Kadowaki K."/>
            <person name="Sugiura M."/>
            <person name="Burr B."/>
            <person name="Sasaki T."/>
        </authorList>
    </citation>
    <scope>NUCLEOTIDE SEQUENCE [LARGE SCALE GENOMIC DNA]</scope>
    <source>
        <strain evidence="5">cv. Nipponbare</strain>
    </source>
</reference>
<dbReference type="PANTHER" id="PTHR23024">
    <property type="entry name" value="ARYLACETAMIDE DEACETYLASE"/>
    <property type="match status" value="1"/>
</dbReference>
<dbReference type="InterPro" id="IPR029058">
    <property type="entry name" value="AB_hydrolase_fold"/>
</dbReference>
<dbReference type="InterPro" id="IPR025114">
    <property type="entry name" value="D27-like_C"/>
</dbReference>
<dbReference type="GO" id="GO:0005506">
    <property type="term" value="F:iron ion binding"/>
    <property type="evidence" value="ECO:0007669"/>
    <property type="project" value="InterPro"/>
</dbReference>
<dbReference type="InterPro" id="IPR013094">
    <property type="entry name" value="AB_hydrolase_3"/>
</dbReference>
<gene>
    <name evidence="4" type="ORF">P0033D06.12</name>
</gene>
<proteinExistence type="predicted"/>
<feature type="domain" description="Alpha/beta hydrolase fold-3" evidence="2">
    <location>
        <begin position="443"/>
        <end position="486"/>
    </location>
</feature>
<feature type="domain" description="Beta-carotene isomerase D27-like C-terminal" evidence="3">
    <location>
        <begin position="285"/>
        <end position="328"/>
    </location>
</feature>
<dbReference type="Gene3D" id="3.40.50.1820">
    <property type="entry name" value="alpha/beta hydrolase"/>
    <property type="match status" value="1"/>
</dbReference>
<evidence type="ECO:0000313" key="5">
    <source>
        <dbReference type="Proteomes" id="UP000000763"/>
    </source>
</evidence>
<evidence type="ECO:0000259" key="3">
    <source>
        <dbReference type="Pfam" id="PF13225"/>
    </source>
</evidence>
<sequence>MAAPSPPCLLRVLLPVASSSSRGLRRRRRPTTSLLRCSSPSADTASSSGEGGREYEPSFADDFLHAFFRAKMVEEKKKKTTPPHARGSNRTTWRSTSTKLAAAVCDRSPLALKGDHRRSRLKPTSNFINKVNHRLPATLMEVTARLAPDTGSPYTHRDSLPPTASRIFMRCAGLRTAGHASKRPFGLRRCRPCHPVACLLLPRLHLRPSLSPRLRPHCSGHPPSLKPPRRIYGGRRREPCRGRPRDPSALPATHSGSGEALVVPIANGQLASMMVDFTVHGHYVMETVRCSLRSANIWKRANDLTFFKDHIGVDLYMEPNFEDYSCQESTTSIALKMNATGPRAAVQPIYMLVRNGIQASRATHLVGEKDSGQADGRPTGAEEAGGVRRERRRSGCRRRLALWRLLWPRVKRREAVLLRAHRRGPGGGEPAAVAVGGERLPVVVYFHGGGFVIRSATSPAYHRCLNDLAIAYPAVVVSVNYRVAPSGKIIS</sequence>
<feature type="compositionally biased region" description="Low complexity" evidence="1">
    <location>
        <begin position="31"/>
        <end position="48"/>
    </location>
</feature>
<evidence type="ECO:0000313" key="4">
    <source>
        <dbReference type="EMBL" id="AAU44226.1"/>
    </source>
</evidence>
<dbReference type="Proteomes" id="UP000000763">
    <property type="component" value="Chromosome 5"/>
</dbReference>
<dbReference type="Pfam" id="PF07859">
    <property type="entry name" value="Abhydrolase_3"/>
    <property type="match status" value="1"/>
</dbReference>
<name>Q65XT6_ORYSJ</name>
<dbReference type="GO" id="GO:0016787">
    <property type="term" value="F:hydrolase activity"/>
    <property type="evidence" value="ECO:0007669"/>
    <property type="project" value="InterPro"/>
</dbReference>
<dbReference type="PANTHER" id="PTHR23024:SF365">
    <property type="entry name" value="ALPHA_BETA HYDROLASE FOLD-3 DOMAIN-CONTAINING PROTEIN"/>
    <property type="match status" value="1"/>
</dbReference>
<accession>Q65XT6</accession>
<evidence type="ECO:0008006" key="6">
    <source>
        <dbReference type="Google" id="ProtNLM"/>
    </source>
</evidence>
<feature type="compositionally biased region" description="Basic and acidic residues" evidence="1">
    <location>
        <begin position="235"/>
        <end position="246"/>
    </location>
</feature>
<dbReference type="Pfam" id="PF13225">
    <property type="entry name" value="D27-like_C"/>
    <property type="match status" value="1"/>
</dbReference>
<evidence type="ECO:0000259" key="2">
    <source>
        <dbReference type="Pfam" id="PF07859"/>
    </source>
</evidence>
<evidence type="ECO:0000256" key="1">
    <source>
        <dbReference type="SAM" id="MobiDB-lite"/>
    </source>
</evidence>
<reference evidence="5" key="2">
    <citation type="journal article" date="2008" name="Nucleic Acids Res.">
        <title>The rice annotation project database (RAP-DB): 2008 update.</title>
        <authorList>
            <consortium name="The rice annotation project (RAP)"/>
        </authorList>
    </citation>
    <scope>GENOME REANNOTATION</scope>
    <source>
        <strain evidence="5">cv. Nipponbare</strain>
    </source>
</reference>
<dbReference type="SUPFAM" id="SSF53474">
    <property type="entry name" value="alpha/beta-Hydrolases"/>
    <property type="match status" value="1"/>
</dbReference>
<protein>
    <recommendedName>
        <fullName evidence="6">Alpha/beta hydrolase fold-3 domain-containing protein</fullName>
    </recommendedName>
</protein>